<proteinExistence type="predicted"/>
<dbReference type="AlphaFoldDB" id="A0AAV9SYG4"/>
<organism evidence="1 2">
    <name type="scientific">Colletotrichum tabaci</name>
    <dbReference type="NCBI Taxonomy" id="1209068"/>
    <lineage>
        <taxon>Eukaryota</taxon>
        <taxon>Fungi</taxon>
        <taxon>Dikarya</taxon>
        <taxon>Ascomycota</taxon>
        <taxon>Pezizomycotina</taxon>
        <taxon>Sordariomycetes</taxon>
        <taxon>Hypocreomycetidae</taxon>
        <taxon>Glomerellales</taxon>
        <taxon>Glomerellaceae</taxon>
        <taxon>Colletotrichum</taxon>
        <taxon>Colletotrichum destructivum species complex</taxon>
    </lineage>
</organism>
<accession>A0AAV9SYG4</accession>
<dbReference type="Proteomes" id="UP001327957">
    <property type="component" value="Unassembled WGS sequence"/>
</dbReference>
<sequence length="63" mass="7286">MDILVDHVADDAHWPRINSFFAAAEPGVYCLDQLLEDVECEMPDELSNTQRKCRLHKEDPEKT</sequence>
<protein>
    <submittedName>
        <fullName evidence="1">Uncharacterized protein</fullName>
    </submittedName>
</protein>
<name>A0AAV9SYG4_9PEZI</name>
<dbReference type="EMBL" id="JASAOK010000047">
    <property type="protein sequence ID" value="KAK6209609.1"/>
    <property type="molecule type" value="Genomic_DNA"/>
</dbReference>
<evidence type="ECO:0000313" key="1">
    <source>
        <dbReference type="EMBL" id="KAK6209609.1"/>
    </source>
</evidence>
<reference evidence="1 2" key="1">
    <citation type="submission" date="2023-04" db="EMBL/GenBank/DDBJ databases">
        <title>Colletotrichum tabacum stain YC1 causing leaf anthracnose on Nicotiana tabacum(L.) cv.</title>
        <authorList>
            <person name="Ji Z."/>
            <person name="Wang M."/>
            <person name="Zhang J."/>
            <person name="Wang N."/>
            <person name="Zhou Z."/>
        </authorList>
    </citation>
    <scope>NUCLEOTIDE SEQUENCE [LARGE SCALE GENOMIC DNA]</scope>
    <source>
        <strain evidence="1 2">YC1</strain>
    </source>
</reference>
<keyword evidence="2" id="KW-1185">Reference proteome</keyword>
<gene>
    <name evidence="1" type="ORF">QIS74_11193</name>
</gene>
<comment type="caution">
    <text evidence="1">The sequence shown here is derived from an EMBL/GenBank/DDBJ whole genome shotgun (WGS) entry which is preliminary data.</text>
</comment>
<evidence type="ECO:0000313" key="2">
    <source>
        <dbReference type="Proteomes" id="UP001327957"/>
    </source>
</evidence>